<evidence type="ECO:0000313" key="1">
    <source>
        <dbReference type="EMBL" id="KXF82447.1"/>
    </source>
</evidence>
<proteinExistence type="predicted"/>
<name>A0A135IAI0_9GAMM</name>
<gene>
    <name evidence="1" type="ORF">ATN88_10075</name>
</gene>
<sequence>MFSRWNKEKKCTEYRFFPWETVCAMVGQSSAMTTGGVFTTASLIIGINSDEKHGYFWGTLQTGAITKVHAASLWEMIRTYMEDGPEYIGEPSPLTYQGLKQQHCEAYEIEEKEFGFWRHFWWAINGTWLGIWRINHETKKMRQNAETFPEVVEWSKPIPESQWATPSDELNHYNEILDRIDYNKGLTIFDVGDIRMRYPYRPREIA</sequence>
<keyword evidence="2" id="KW-1185">Reference proteome</keyword>
<dbReference type="EMBL" id="LNTY01000025">
    <property type="protein sequence ID" value="KXF82447.1"/>
    <property type="molecule type" value="Genomic_DNA"/>
</dbReference>
<dbReference type="STRING" id="294935.ATN88_10075"/>
<evidence type="ECO:0000313" key="2">
    <source>
        <dbReference type="Proteomes" id="UP000070529"/>
    </source>
</evidence>
<reference evidence="1 2" key="1">
    <citation type="submission" date="2015-11" db="EMBL/GenBank/DDBJ databases">
        <title>Genomic Taxonomy of the Vibrionaceae.</title>
        <authorList>
            <person name="Gomez-Gil B."/>
            <person name="Enciso-Ibarra J."/>
        </authorList>
    </citation>
    <scope>NUCLEOTIDE SEQUENCE [LARGE SCALE GENOMIC DNA]</scope>
    <source>
        <strain evidence="1 2">CAIM 912</strain>
    </source>
</reference>
<dbReference type="Proteomes" id="UP000070529">
    <property type="component" value="Unassembled WGS sequence"/>
</dbReference>
<accession>A0A135IAI0</accession>
<protein>
    <submittedName>
        <fullName evidence="1">Uncharacterized protein</fullName>
    </submittedName>
</protein>
<dbReference type="AlphaFoldDB" id="A0A135IAI0"/>
<organism evidence="1 2">
    <name type="scientific">Enterovibrio coralii</name>
    <dbReference type="NCBI Taxonomy" id="294935"/>
    <lineage>
        <taxon>Bacteria</taxon>
        <taxon>Pseudomonadati</taxon>
        <taxon>Pseudomonadota</taxon>
        <taxon>Gammaproteobacteria</taxon>
        <taxon>Vibrionales</taxon>
        <taxon>Vibrionaceae</taxon>
        <taxon>Enterovibrio</taxon>
    </lineage>
</organism>
<comment type="caution">
    <text evidence="1">The sequence shown here is derived from an EMBL/GenBank/DDBJ whole genome shotgun (WGS) entry which is preliminary data.</text>
</comment>